<proteinExistence type="inferred from homology"/>
<keyword evidence="6" id="KW-1185">Reference proteome</keyword>
<evidence type="ECO:0000256" key="2">
    <source>
        <dbReference type="ARBA" id="ARBA00023054"/>
    </source>
</evidence>
<dbReference type="InterPro" id="IPR026676">
    <property type="entry name" value="SYCE1"/>
</dbReference>
<dbReference type="GO" id="GO:0007130">
    <property type="term" value="P:synaptonemal complex assembly"/>
    <property type="evidence" value="ECO:0007669"/>
    <property type="project" value="InterPro"/>
</dbReference>
<reference evidence="5" key="1">
    <citation type="submission" date="2022-03" db="EMBL/GenBank/DDBJ databases">
        <authorList>
            <person name="Alioto T."/>
            <person name="Alioto T."/>
            <person name="Gomez Garrido J."/>
        </authorList>
    </citation>
    <scope>NUCLEOTIDE SEQUENCE</scope>
</reference>
<dbReference type="AlphaFoldDB" id="A0AAD1S4F6"/>
<evidence type="ECO:0000256" key="3">
    <source>
        <dbReference type="ARBA" id="ARBA00023254"/>
    </source>
</evidence>
<comment type="similarity">
    <text evidence="1">Belongs to the SYCE family.</text>
</comment>
<dbReference type="PANTHER" id="PTHR21731">
    <property type="entry name" value="SYNAPTONEMAL COMPLEX CENTRAL ELEMENT PROTEIN 1-LIKE"/>
    <property type="match status" value="1"/>
</dbReference>
<evidence type="ECO:0000256" key="1">
    <source>
        <dbReference type="ARBA" id="ARBA00010094"/>
    </source>
</evidence>
<dbReference type="GO" id="GO:0000795">
    <property type="term" value="C:synaptonemal complex"/>
    <property type="evidence" value="ECO:0007669"/>
    <property type="project" value="InterPro"/>
</dbReference>
<evidence type="ECO:0000256" key="4">
    <source>
        <dbReference type="SAM" id="MobiDB-lite"/>
    </source>
</evidence>
<evidence type="ECO:0000313" key="5">
    <source>
        <dbReference type="EMBL" id="CAH2285957.1"/>
    </source>
</evidence>
<evidence type="ECO:0000313" key="6">
    <source>
        <dbReference type="Proteomes" id="UP001295444"/>
    </source>
</evidence>
<keyword evidence="2" id="KW-0175">Coiled coil</keyword>
<sequence>MASTLPSGDFEPKTEDLVNRITKVEQAKHLLSKELQGHKMQYDAMTKELDELNGENKHLQELLDKKQETLSILQLSSDKKMSDNQRQQQLSETHNERIESLTSKIQEEKLKRRKQRMELENQLEELIRKHKSLCELHNDKRLVLEISQMEESKKQLLIEESEEKNKLAEVVHAAEQLRKDGAAPTAEDIFLRSAEAMSAQCLLQEENASAQAKLEAMSERHTHSQEKYKMLMNELEAARID</sequence>
<accession>A0AAD1S4F6</accession>
<gene>
    <name evidence="5" type="ORF">PECUL_23A024915</name>
</gene>
<protein>
    <submittedName>
        <fullName evidence="5">Synaptonemal complex central element 1 isoform X1</fullName>
    </submittedName>
</protein>
<dbReference type="PANTHER" id="PTHR21731:SF1">
    <property type="entry name" value="SYNAPTONEMAL COMPLEX CENTRAL ELEMENT PROTEIN 1-LIKE"/>
    <property type="match status" value="1"/>
</dbReference>
<dbReference type="Proteomes" id="UP001295444">
    <property type="component" value="Chromosome 04"/>
</dbReference>
<organism evidence="5 6">
    <name type="scientific">Pelobates cultripes</name>
    <name type="common">Western spadefoot toad</name>
    <dbReference type="NCBI Taxonomy" id="61616"/>
    <lineage>
        <taxon>Eukaryota</taxon>
        <taxon>Metazoa</taxon>
        <taxon>Chordata</taxon>
        <taxon>Craniata</taxon>
        <taxon>Vertebrata</taxon>
        <taxon>Euteleostomi</taxon>
        <taxon>Amphibia</taxon>
        <taxon>Batrachia</taxon>
        <taxon>Anura</taxon>
        <taxon>Pelobatoidea</taxon>
        <taxon>Pelobatidae</taxon>
        <taxon>Pelobates</taxon>
    </lineage>
</organism>
<feature type="region of interest" description="Disordered" evidence="4">
    <location>
        <begin position="75"/>
        <end position="96"/>
    </location>
</feature>
<keyword evidence="3" id="KW-0469">Meiosis</keyword>
<dbReference type="Pfam" id="PF15233">
    <property type="entry name" value="SYCE1"/>
    <property type="match status" value="1"/>
</dbReference>
<name>A0AAD1S4F6_PELCU</name>
<dbReference type="EMBL" id="OW240915">
    <property type="protein sequence ID" value="CAH2285957.1"/>
    <property type="molecule type" value="Genomic_DNA"/>
</dbReference>